<dbReference type="GO" id="GO:0008168">
    <property type="term" value="F:methyltransferase activity"/>
    <property type="evidence" value="ECO:0007669"/>
    <property type="project" value="UniProtKB-KW"/>
</dbReference>
<dbReference type="Proteomes" id="UP000199496">
    <property type="component" value="Unassembled WGS sequence"/>
</dbReference>
<dbReference type="SUPFAM" id="SSF53335">
    <property type="entry name" value="S-adenosyl-L-methionine-dependent methyltransferases"/>
    <property type="match status" value="1"/>
</dbReference>
<evidence type="ECO:0000313" key="1">
    <source>
        <dbReference type="EMBL" id="SEQ51448.1"/>
    </source>
</evidence>
<keyword evidence="2" id="KW-1185">Reference proteome</keyword>
<dbReference type="Gene3D" id="3.40.50.150">
    <property type="entry name" value="Vaccinia Virus protein VP39"/>
    <property type="match status" value="1"/>
</dbReference>
<dbReference type="InterPro" id="IPR029063">
    <property type="entry name" value="SAM-dependent_MTases_sf"/>
</dbReference>
<sequence>MASEFSRDVADQTSAFWQHFYTTHALRHEPSPFARWCMQHHLTSGQRMLELGCGNGRDTFAFAGHGLALLAIDGCEVAIRNNIAFERSRQREGQSPRFQALDVKQINTLPALHPVWFDGEDRVNVVYSRFFLHAIPEVLEDQLLAFAGQYLPQNGLMLHEFRTTQDPLMQLGEVLSPTERWTDHYRRFIDTAAFCQKVKRLGWKEIHFEERNGLARFGAEDPVVARVVLQR</sequence>
<proteinExistence type="predicted"/>
<dbReference type="EMBL" id="FOFO01000042">
    <property type="protein sequence ID" value="SEQ51448.1"/>
    <property type="molecule type" value="Genomic_DNA"/>
</dbReference>
<dbReference type="AlphaFoldDB" id="A0A1H9GNC5"/>
<organism evidence="1 2">
    <name type="scientific">Ectothiorhodospira magna</name>
    <dbReference type="NCBI Taxonomy" id="867345"/>
    <lineage>
        <taxon>Bacteria</taxon>
        <taxon>Pseudomonadati</taxon>
        <taxon>Pseudomonadota</taxon>
        <taxon>Gammaproteobacteria</taxon>
        <taxon>Chromatiales</taxon>
        <taxon>Ectothiorhodospiraceae</taxon>
        <taxon>Ectothiorhodospira</taxon>
    </lineage>
</organism>
<dbReference type="CDD" id="cd02440">
    <property type="entry name" value="AdoMet_MTases"/>
    <property type="match status" value="1"/>
</dbReference>
<evidence type="ECO:0000313" key="2">
    <source>
        <dbReference type="Proteomes" id="UP000199496"/>
    </source>
</evidence>
<dbReference type="GO" id="GO:0032259">
    <property type="term" value="P:methylation"/>
    <property type="evidence" value="ECO:0007669"/>
    <property type="project" value="UniProtKB-KW"/>
</dbReference>
<name>A0A1H9GNC5_9GAMM</name>
<reference evidence="1 2" key="1">
    <citation type="submission" date="2016-10" db="EMBL/GenBank/DDBJ databases">
        <authorList>
            <person name="de Groot N.N."/>
        </authorList>
    </citation>
    <scope>NUCLEOTIDE SEQUENCE [LARGE SCALE GENOMIC DNA]</scope>
    <source>
        <strain evidence="1 2">B7-7</strain>
    </source>
</reference>
<keyword evidence="1" id="KW-0489">Methyltransferase</keyword>
<dbReference type="STRING" id="867345.SAMN05421693_1423"/>
<dbReference type="OrthoDB" id="9804312at2"/>
<keyword evidence="1" id="KW-0808">Transferase</keyword>
<protein>
    <submittedName>
        <fullName evidence="1">Methyltransferase domain-containing protein</fullName>
    </submittedName>
</protein>
<gene>
    <name evidence="1" type="ORF">SAMN05421693_1423</name>
</gene>
<dbReference type="Pfam" id="PF13489">
    <property type="entry name" value="Methyltransf_23"/>
    <property type="match status" value="1"/>
</dbReference>
<accession>A0A1H9GNC5</accession>
<dbReference type="RefSeq" id="WP_090209522.1">
    <property type="nucleotide sequence ID" value="NZ_FOFO01000042.1"/>
</dbReference>